<feature type="compositionally biased region" description="Pro residues" evidence="1">
    <location>
        <begin position="171"/>
        <end position="183"/>
    </location>
</feature>
<evidence type="ECO:0000313" key="3">
    <source>
        <dbReference type="Proteomes" id="UP000574369"/>
    </source>
</evidence>
<accession>A0ABR6GMN9</accession>
<protein>
    <submittedName>
        <fullName evidence="2">DCC family thiol-disulfide oxidoreductase YuxK</fullName>
    </submittedName>
</protein>
<organism evidence="2 3">
    <name type="scientific">Roseateles terrae</name>
    <dbReference type="NCBI Taxonomy" id="431060"/>
    <lineage>
        <taxon>Bacteria</taxon>
        <taxon>Pseudomonadati</taxon>
        <taxon>Pseudomonadota</taxon>
        <taxon>Betaproteobacteria</taxon>
        <taxon>Burkholderiales</taxon>
        <taxon>Sphaerotilaceae</taxon>
        <taxon>Roseateles</taxon>
    </lineage>
</organism>
<dbReference type="Proteomes" id="UP000574369">
    <property type="component" value="Unassembled WGS sequence"/>
</dbReference>
<dbReference type="RefSeq" id="WP_088449036.1">
    <property type="nucleotide sequence ID" value="NZ_JACHXO010000001.1"/>
</dbReference>
<dbReference type="PANTHER" id="PTHR34290">
    <property type="entry name" value="SI:CH73-390P7.2"/>
    <property type="match status" value="1"/>
</dbReference>
<dbReference type="EMBL" id="JACHXO010000001">
    <property type="protein sequence ID" value="MBB3193369.1"/>
    <property type="molecule type" value="Genomic_DNA"/>
</dbReference>
<evidence type="ECO:0000256" key="1">
    <source>
        <dbReference type="SAM" id="MobiDB-lite"/>
    </source>
</evidence>
<gene>
    <name evidence="2" type="ORF">FHS28_000734</name>
</gene>
<comment type="caution">
    <text evidence="2">The sequence shown here is derived from an EMBL/GenBank/DDBJ whole genome shotgun (WGS) entry which is preliminary data.</text>
</comment>
<proteinExistence type="predicted"/>
<evidence type="ECO:0000313" key="2">
    <source>
        <dbReference type="EMBL" id="MBB3193369.1"/>
    </source>
</evidence>
<dbReference type="PANTHER" id="PTHR34290:SF2">
    <property type="entry name" value="OS04G0668800 PROTEIN"/>
    <property type="match status" value="1"/>
</dbReference>
<sequence length="183" mass="20162">MRFPRPRFSAPAGAAADGVYPLTVFYDGQCPICLAEMTNLMLRNTAGLMRFEDVSRPGFSSFPPGADMPALMALLHVQCADGRVIKGAEALRLVYAGARLRGLAWLMSAPGLRQLADWSYPILARNRYRIPRPVARILFETGLRRAAERRAGASACRSGQCELPAHQPHVQPHPNPHPNPHQE</sequence>
<dbReference type="InterPro" id="IPR007263">
    <property type="entry name" value="DCC1-like"/>
</dbReference>
<dbReference type="InterPro" id="IPR044691">
    <property type="entry name" value="DCC1_Trx"/>
</dbReference>
<dbReference type="Pfam" id="PF04134">
    <property type="entry name" value="DCC1-like"/>
    <property type="match status" value="1"/>
</dbReference>
<name>A0ABR6GMN9_9BURK</name>
<keyword evidence="3" id="KW-1185">Reference proteome</keyword>
<feature type="region of interest" description="Disordered" evidence="1">
    <location>
        <begin position="164"/>
        <end position="183"/>
    </location>
</feature>
<reference evidence="2 3" key="1">
    <citation type="submission" date="2020-08" db="EMBL/GenBank/DDBJ databases">
        <title>Genomic Encyclopedia of Type Strains, Phase III (KMG-III): the genomes of soil and plant-associated and newly described type strains.</title>
        <authorList>
            <person name="Whitman W."/>
        </authorList>
    </citation>
    <scope>NUCLEOTIDE SEQUENCE [LARGE SCALE GENOMIC DNA]</scope>
    <source>
        <strain evidence="2 3">CECT 7247</strain>
    </source>
</reference>